<protein>
    <submittedName>
        <fullName evidence="2">Uncharacterized protein</fullName>
    </submittedName>
</protein>
<dbReference type="Proteomes" id="UP000800200">
    <property type="component" value="Unassembled WGS sequence"/>
</dbReference>
<keyword evidence="1" id="KW-0472">Membrane</keyword>
<dbReference type="EMBL" id="ML994613">
    <property type="protein sequence ID" value="KAF2193630.1"/>
    <property type="molecule type" value="Genomic_DNA"/>
</dbReference>
<sequence>MQGNCVTQVPRLTSRYIARFTSMFAQPSRRPSCLRSSICISGIRMRRRVTRQFRVAICASSINMCFTALAKMLRSQVR</sequence>
<feature type="transmembrane region" description="Helical" evidence="1">
    <location>
        <begin position="53"/>
        <end position="73"/>
    </location>
</feature>
<gene>
    <name evidence="2" type="ORF">K469DRAFT_239433</name>
</gene>
<keyword evidence="3" id="KW-1185">Reference proteome</keyword>
<accession>A0A6A6EU65</accession>
<evidence type="ECO:0000256" key="1">
    <source>
        <dbReference type="SAM" id="Phobius"/>
    </source>
</evidence>
<reference evidence="2" key="1">
    <citation type="journal article" date="2020" name="Stud. Mycol.">
        <title>101 Dothideomycetes genomes: a test case for predicting lifestyles and emergence of pathogens.</title>
        <authorList>
            <person name="Haridas S."/>
            <person name="Albert R."/>
            <person name="Binder M."/>
            <person name="Bloem J."/>
            <person name="Labutti K."/>
            <person name="Salamov A."/>
            <person name="Andreopoulos B."/>
            <person name="Baker S."/>
            <person name="Barry K."/>
            <person name="Bills G."/>
            <person name="Bluhm B."/>
            <person name="Cannon C."/>
            <person name="Castanera R."/>
            <person name="Culley D."/>
            <person name="Daum C."/>
            <person name="Ezra D."/>
            <person name="Gonzalez J."/>
            <person name="Henrissat B."/>
            <person name="Kuo A."/>
            <person name="Liang C."/>
            <person name="Lipzen A."/>
            <person name="Lutzoni F."/>
            <person name="Magnuson J."/>
            <person name="Mondo S."/>
            <person name="Nolan M."/>
            <person name="Ohm R."/>
            <person name="Pangilinan J."/>
            <person name="Park H.-J."/>
            <person name="Ramirez L."/>
            <person name="Alfaro M."/>
            <person name="Sun H."/>
            <person name="Tritt A."/>
            <person name="Yoshinaga Y."/>
            <person name="Zwiers L.-H."/>
            <person name="Turgeon B."/>
            <person name="Goodwin S."/>
            <person name="Spatafora J."/>
            <person name="Crous P."/>
            <person name="Grigoriev I."/>
        </authorList>
    </citation>
    <scope>NUCLEOTIDE SEQUENCE</scope>
    <source>
        <strain evidence="2">CBS 207.26</strain>
    </source>
</reference>
<organism evidence="2 3">
    <name type="scientific">Zopfia rhizophila CBS 207.26</name>
    <dbReference type="NCBI Taxonomy" id="1314779"/>
    <lineage>
        <taxon>Eukaryota</taxon>
        <taxon>Fungi</taxon>
        <taxon>Dikarya</taxon>
        <taxon>Ascomycota</taxon>
        <taxon>Pezizomycotina</taxon>
        <taxon>Dothideomycetes</taxon>
        <taxon>Dothideomycetes incertae sedis</taxon>
        <taxon>Zopfiaceae</taxon>
        <taxon>Zopfia</taxon>
    </lineage>
</organism>
<keyword evidence="1" id="KW-0812">Transmembrane</keyword>
<evidence type="ECO:0000313" key="3">
    <source>
        <dbReference type="Proteomes" id="UP000800200"/>
    </source>
</evidence>
<dbReference type="AlphaFoldDB" id="A0A6A6EU65"/>
<keyword evidence="1" id="KW-1133">Transmembrane helix</keyword>
<name>A0A6A6EU65_9PEZI</name>
<evidence type="ECO:0000313" key="2">
    <source>
        <dbReference type="EMBL" id="KAF2193630.1"/>
    </source>
</evidence>
<proteinExistence type="predicted"/>